<protein>
    <submittedName>
        <fullName evidence="1">Uncharacterized protein</fullName>
    </submittedName>
</protein>
<evidence type="ECO:0000313" key="2">
    <source>
        <dbReference type="Proteomes" id="UP000295264"/>
    </source>
</evidence>
<accession>A0A484GYX5</accession>
<keyword evidence="2" id="KW-1185">Reference proteome</keyword>
<gene>
    <name evidence="1" type="ORF">DBR06_SOUSAS9010063</name>
</gene>
<dbReference type="AlphaFoldDB" id="A0A484GYX5"/>
<organism evidence="1 2">
    <name type="scientific">Sousa chinensis</name>
    <name type="common">Indo-pacific humpbacked dolphin</name>
    <name type="synonym">Steno chinensis</name>
    <dbReference type="NCBI Taxonomy" id="103600"/>
    <lineage>
        <taxon>Eukaryota</taxon>
        <taxon>Metazoa</taxon>
        <taxon>Chordata</taxon>
        <taxon>Craniata</taxon>
        <taxon>Vertebrata</taxon>
        <taxon>Euteleostomi</taxon>
        <taxon>Mammalia</taxon>
        <taxon>Eutheria</taxon>
        <taxon>Laurasiatheria</taxon>
        <taxon>Artiodactyla</taxon>
        <taxon>Whippomorpha</taxon>
        <taxon>Cetacea</taxon>
        <taxon>Odontoceti</taxon>
        <taxon>Delphinidae</taxon>
        <taxon>Sousa</taxon>
    </lineage>
</organism>
<feature type="non-terminal residue" evidence="1">
    <location>
        <position position="37"/>
    </location>
</feature>
<feature type="non-terminal residue" evidence="1">
    <location>
        <position position="1"/>
    </location>
</feature>
<sequence>TWPILWILHLSSSYSHCIHRLCVTRRTNIILRSNRYY</sequence>
<reference evidence="1 2" key="1">
    <citation type="journal article" date="2018" name="Genomics">
        <title>Molecular footprints of inshore aquatic adaptation in Indo-Pacific humpback dolphin (Sousa chinensis).</title>
        <authorList>
            <person name="Ming Y."/>
            <person name="Jian J."/>
            <person name="Yu F."/>
            <person name="Yu X."/>
            <person name="Wang J."/>
            <person name="Liu W."/>
        </authorList>
    </citation>
    <scope>NUCLEOTIDE SEQUENCE [LARGE SCALE GENOMIC DNA]</scope>
    <source>
        <strain evidence="1">MY-2018</strain>
        <tissue evidence="1">Skin</tissue>
    </source>
</reference>
<name>A0A484GYX5_SOUCH</name>
<proteinExistence type="predicted"/>
<comment type="caution">
    <text evidence="1">The sequence shown here is derived from an EMBL/GenBank/DDBJ whole genome shotgun (WGS) entry which is preliminary data.</text>
</comment>
<evidence type="ECO:0000313" key="1">
    <source>
        <dbReference type="EMBL" id="TEA41027.1"/>
    </source>
</evidence>
<dbReference type="Proteomes" id="UP000295264">
    <property type="component" value="Unassembled WGS sequence"/>
</dbReference>
<dbReference type="EMBL" id="QWLN02001874">
    <property type="protein sequence ID" value="TEA41027.1"/>
    <property type="molecule type" value="Genomic_DNA"/>
</dbReference>